<reference evidence="1 2" key="1">
    <citation type="submission" date="2024-04" db="EMBL/GenBank/DDBJ databases">
        <title>Albibacterium profundi sp. nov., isolated from sediment of the Challenger Deep of Mariana Trench.</title>
        <authorList>
            <person name="Wang Y."/>
        </authorList>
    </citation>
    <scope>NUCLEOTIDE SEQUENCE [LARGE SCALE GENOMIC DNA]</scope>
    <source>
        <strain evidence="1 2">RHL897</strain>
    </source>
</reference>
<gene>
    <name evidence="1" type="ORF">WKR92_09660</name>
</gene>
<name>A0ABV5CEX3_9SPHI</name>
<sequence>MPVTIKITGIIKDVFPVETYGNFTKRVIWVEEIEQNYNSTFQVEFNQNKIQELKGIKSGDVVEIDADLTGRYVAKNGKEYVFNSVNGWRIKKI</sequence>
<dbReference type="Proteomes" id="UP001580928">
    <property type="component" value="Unassembled WGS sequence"/>
</dbReference>
<proteinExistence type="predicted"/>
<evidence type="ECO:0000313" key="2">
    <source>
        <dbReference type="Proteomes" id="UP001580928"/>
    </source>
</evidence>
<dbReference type="EMBL" id="JBBVGT010000002">
    <property type="protein sequence ID" value="MFB5946097.1"/>
    <property type="molecule type" value="Genomic_DNA"/>
</dbReference>
<protein>
    <submittedName>
        <fullName evidence="1">DUF3127 domain-containing protein</fullName>
    </submittedName>
</protein>
<comment type="caution">
    <text evidence="1">The sequence shown here is derived from an EMBL/GenBank/DDBJ whole genome shotgun (WGS) entry which is preliminary data.</text>
</comment>
<keyword evidence="2" id="KW-1185">Reference proteome</keyword>
<evidence type="ECO:0000313" key="1">
    <source>
        <dbReference type="EMBL" id="MFB5946097.1"/>
    </source>
</evidence>
<organism evidence="1 2">
    <name type="scientific">Albibacterium profundi</name>
    <dbReference type="NCBI Taxonomy" id="3134906"/>
    <lineage>
        <taxon>Bacteria</taxon>
        <taxon>Pseudomonadati</taxon>
        <taxon>Bacteroidota</taxon>
        <taxon>Sphingobacteriia</taxon>
        <taxon>Sphingobacteriales</taxon>
        <taxon>Sphingobacteriaceae</taxon>
        <taxon>Albibacterium</taxon>
    </lineage>
</organism>
<accession>A0ABV5CEX3</accession>
<dbReference type="Pfam" id="PF11325">
    <property type="entry name" value="DUF3127"/>
    <property type="match status" value="1"/>
</dbReference>
<dbReference type="InterPro" id="IPR021474">
    <property type="entry name" value="DUF3127"/>
</dbReference>
<dbReference type="RefSeq" id="WP_375557626.1">
    <property type="nucleotide sequence ID" value="NZ_JBBVGT010000002.1"/>
</dbReference>